<proteinExistence type="predicted"/>
<dbReference type="GO" id="GO:0016887">
    <property type="term" value="F:ATP hydrolysis activity"/>
    <property type="evidence" value="ECO:0007669"/>
    <property type="project" value="InterPro"/>
</dbReference>
<dbReference type="Gene3D" id="1.10.10.10">
    <property type="entry name" value="Winged helix-like DNA-binding domain superfamily/Winged helix DNA-binding domain"/>
    <property type="match status" value="1"/>
</dbReference>
<gene>
    <name evidence="2" type="ORF">BDK89_3243</name>
</gene>
<dbReference type="InterPro" id="IPR011990">
    <property type="entry name" value="TPR-like_helical_dom_sf"/>
</dbReference>
<dbReference type="Pfam" id="PF03704">
    <property type="entry name" value="BTAD"/>
    <property type="match status" value="1"/>
</dbReference>
<dbReference type="InterPro" id="IPR005158">
    <property type="entry name" value="BTAD"/>
</dbReference>
<dbReference type="InterPro" id="IPR027417">
    <property type="entry name" value="P-loop_NTPase"/>
</dbReference>
<dbReference type="Gene3D" id="1.25.40.10">
    <property type="entry name" value="Tetratricopeptide repeat domain"/>
    <property type="match status" value="3"/>
</dbReference>
<dbReference type="SUPFAM" id="SSF46894">
    <property type="entry name" value="C-terminal effector domain of the bipartite response regulators"/>
    <property type="match status" value="1"/>
</dbReference>
<dbReference type="GO" id="GO:0003677">
    <property type="term" value="F:DNA binding"/>
    <property type="evidence" value="ECO:0007669"/>
    <property type="project" value="UniProtKB-KW"/>
</dbReference>
<sequence>MAAAWPQLTVLSGPSGAGKTHLARASVRADRSVTVSLRRLHDGSELPPIIVQALKARVPSLPGWLSAAVGPSCGPVSDTAPQRRFEQLGALIGQELQHHLHRPTTLVIDELEHADADIGAMRFIETIVRTAPAALSIVLITRTDIPFSVKRLSADDRVLEIGPDDLRLGDDELAAIVTDRRPDLDAYATEIAALSAGRPGLALAGGALLAALPPDERAAALRAVAAADDVEHELTVRQMAVLDDERRRILGDVWVLGSATADELTRAGDADAAKLLPSLLDDALVERTFEVGERVRPSRRVEPFVRPGAARRVELADTAVHIAVGRGDAVAALRIARRAGDDAVLRDTVSRFGLAAVDAGGGRLVLDTIDRLDDPTLSGIAGRAAQALGDWSRAVDEYERAAAVAVRPGDAWRHGLISHFRGDSRTAGAVYQRGIGVALPDDDPAELARLIGYGGSVSWLAGDVESARSAAEESLELATSVGDDGALAVAYTLAAMVSASDGDRVSNDWHYVRALQHAERAPDLLQIARIRSNRGSRLMEEGEYEAALDELDEAVRYAEAGGFDGMLALALTNRGEVTTKLGRLDDARNDLTVASEHLQRHGTPMVAYPLVQLARLYTIRGDLEQARGACERALALTEGTDDLQIEVAALNQLASTLATIDPDAAWEHAQRATSIAPVSLDAAEAWTVLARLAVARDDVDTARQAAERAAELARNRRDRYVLGIALETQATVESDPAARRRLLDEAFNLFDELGCPIESGRVELGLAELRLDALAVARVAAVAEQARRIGARPLLAQAEDLLDRHDSATDSALSVTALGTFSVALRGEPIPVKRWQSKKARDLFKMLVCLRGRPLPRDIALERLWPDDDPAKASSKLSVALATMRSVLDPDKEFGADHYVRAEGDAIVLDPDTVPTDIDQFLAGASTALAELRRQRGERTVAMLATVEARYQGDVFEDDPYVDWFVPLREEARAVYLNVTRELAAIRAASDDLDDAIRLYLRLLEREPYDEAAHVDLVRALSKVGRHGDARRRYQHYADRMRELDLEPRSFAAAIGGE</sequence>
<dbReference type="InterPro" id="IPR051677">
    <property type="entry name" value="AfsR-DnrI-RedD_regulator"/>
</dbReference>
<dbReference type="SMART" id="SM01043">
    <property type="entry name" value="BTAD"/>
    <property type="match status" value="1"/>
</dbReference>
<dbReference type="SUPFAM" id="SSF52540">
    <property type="entry name" value="P-loop containing nucleoside triphosphate hydrolases"/>
    <property type="match status" value="1"/>
</dbReference>
<dbReference type="AlphaFoldDB" id="A0A4R7I217"/>
<keyword evidence="2" id="KW-0238">DNA-binding</keyword>
<dbReference type="GO" id="GO:0006355">
    <property type="term" value="P:regulation of DNA-templated transcription"/>
    <property type="evidence" value="ECO:0007669"/>
    <property type="project" value="InterPro"/>
</dbReference>
<feature type="domain" description="Bacterial transcriptional activator" evidence="1">
    <location>
        <begin position="916"/>
        <end position="1056"/>
    </location>
</feature>
<accession>A0A4R7I217</accession>
<dbReference type="PANTHER" id="PTHR35807">
    <property type="entry name" value="TRANSCRIPTIONAL REGULATOR REDD-RELATED"/>
    <property type="match status" value="1"/>
</dbReference>
<reference evidence="2 3" key="1">
    <citation type="submission" date="2019-03" db="EMBL/GenBank/DDBJ databases">
        <title>Sequencing the genomes of 1000 actinobacteria strains.</title>
        <authorList>
            <person name="Klenk H.-P."/>
        </authorList>
    </citation>
    <scope>NUCLEOTIDE SEQUENCE [LARGE SCALE GENOMIC DNA]</scope>
    <source>
        <strain evidence="2 3">DSM 18936</strain>
    </source>
</reference>
<dbReference type="PANTHER" id="PTHR35807:SF2">
    <property type="entry name" value="TRANSCRIPTIONAL ACTIVATOR DOMAIN"/>
    <property type="match status" value="1"/>
</dbReference>
<dbReference type="Proteomes" id="UP000294558">
    <property type="component" value="Unassembled WGS sequence"/>
</dbReference>
<evidence type="ECO:0000259" key="1">
    <source>
        <dbReference type="SMART" id="SM01043"/>
    </source>
</evidence>
<organism evidence="2 3">
    <name type="scientific">Ilumatobacter fluminis</name>
    <dbReference type="NCBI Taxonomy" id="467091"/>
    <lineage>
        <taxon>Bacteria</taxon>
        <taxon>Bacillati</taxon>
        <taxon>Actinomycetota</taxon>
        <taxon>Acidimicrobiia</taxon>
        <taxon>Acidimicrobiales</taxon>
        <taxon>Ilumatobacteraceae</taxon>
        <taxon>Ilumatobacter</taxon>
    </lineage>
</organism>
<dbReference type="EMBL" id="SOAU01000001">
    <property type="protein sequence ID" value="TDT17632.1"/>
    <property type="molecule type" value="Genomic_DNA"/>
</dbReference>
<dbReference type="InterPro" id="IPR019734">
    <property type="entry name" value="TPR_rpt"/>
</dbReference>
<dbReference type="InterPro" id="IPR036388">
    <property type="entry name" value="WH-like_DNA-bd_sf"/>
</dbReference>
<protein>
    <submittedName>
        <fullName evidence="2">DNA-binding SARP family transcriptional activator</fullName>
    </submittedName>
</protein>
<dbReference type="SMART" id="SM00028">
    <property type="entry name" value="TPR"/>
    <property type="match status" value="6"/>
</dbReference>
<evidence type="ECO:0000313" key="3">
    <source>
        <dbReference type="Proteomes" id="UP000294558"/>
    </source>
</evidence>
<dbReference type="InterPro" id="IPR016032">
    <property type="entry name" value="Sig_transdc_resp-reg_C-effctor"/>
</dbReference>
<comment type="caution">
    <text evidence="2">The sequence shown here is derived from an EMBL/GenBank/DDBJ whole genome shotgun (WGS) entry which is preliminary data.</text>
</comment>
<keyword evidence="3" id="KW-1185">Reference proteome</keyword>
<dbReference type="Pfam" id="PF13401">
    <property type="entry name" value="AAA_22"/>
    <property type="match status" value="1"/>
</dbReference>
<dbReference type="InterPro" id="IPR049945">
    <property type="entry name" value="AAA_22"/>
</dbReference>
<dbReference type="SUPFAM" id="SSF48452">
    <property type="entry name" value="TPR-like"/>
    <property type="match status" value="3"/>
</dbReference>
<evidence type="ECO:0000313" key="2">
    <source>
        <dbReference type="EMBL" id="TDT17632.1"/>
    </source>
</evidence>
<name>A0A4R7I217_9ACTN</name>